<evidence type="ECO:0000313" key="2">
    <source>
        <dbReference type="EMBL" id="QDU83913.1"/>
    </source>
</evidence>
<proteinExistence type="predicted"/>
<keyword evidence="2" id="KW-0966">Cell projection</keyword>
<keyword evidence="2" id="KW-0282">Flagellum</keyword>
<accession>A0A518CXF2</accession>
<keyword evidence="2" id="KW-0969">Cilium</keyword>
<dbReference type="AlphaFoldDB" id="A0A518CXF2"/>
<feature type="domain" description="PilZ" evidence="1">
    <location>
        <begin position="37"/>
        <end position="135"/>
    </location>
</feature>
<dbReference type="EMBL" id="CP036290">
    <property type="protein sequence ID" value="QDU83913.1"/>
    <property type="molecule type" value="Genomic_DNA"/>
</dbReference>
<protein>
    <submittedName>
        <fullName evidence="2">Flagellar brake protein YcgR</fullName>
    </submittedName>
</protein>
<dbReference type="Proteomes" id="UP000319342">
    <property type="component" value="Chromosome"/>
</dbReference>
<reference evidence="2 3" key="1">
    <citation type="submission" date="2019-02" db="EMBL/GenBank/DDBJ databases">
        <title>Deep-cultivation of Planctomycetes and their phenomic and genomic characterization uncovers novel biology.</title>
        <authorList>
            <person name="Wiegand S."/>
            <person name="Jogler M."/>
            <person name="Boedeker C."/>
            <person name="Pinto D."/>
            <person name="Vollmers J."/>
            <person name="Rivas-Marin E."/>
            <person name="Kohn T."/>
            <person name="Peeters S.H."/>
            <person name="Heuer A."/>
            <person name="Rast P."/>
            <person name="Oberbeckmann S."/>
            <person name="Bunk B."/>
            <person name="Jeske O."/>
            <person name="Meyerdierks A."/>
            <person name="Storesund J.E."/>
            <person name="Kallscheuer N."/>
            <person name="Luecker S."/>
            <person name="Lage O.M."/>
            <person name="Pohl T."/>
            <person name="Merkel B.J."/>
            <person name="Hornburger P."/>
            <person name="Mueller R.-W."/>
            <person name="Bruemmer F."/>
            <person name="Labrenz M."/>
            <person name="Spormann A.M."/>
            <person name="Op den Camp H."/>
            <person name="Overmann J."/>
            <person name="Amann R."/>
            <person name="Jetten M.S.M."/>
            <person name="Mascher T."/>
            <person name="Medema M.H."/>
            <person name="Devos D.P."/>
            <person name="Kaster A.-K."/>
            <person name="Ovreas L."/>
            <person name="Rohde M."/>
            <person name="Galperin M.Y."/>
            <person name="Jogler C."/>
        </authorList>
    </citation>
    <scope>NUCLEOTIDE SEQUENCE [LARGE SCALE GENOMIC DNA]</scope>
    <source>
        <strain evidence="2 3">Pla163</strain>
    </source>
</reference>
<dbReference type="SUPFAM" id="SSF141371">
    <property type="entry name" value="PilZ domain-like"/>
    <property type="match status" value="1"/>
</dbReference>
<name>A0A518CXF2_9BACT</name>
<dbReference type="Pfam" id="PF07238">
    <property type="entry name" value="PilZ"/>
    <property type="match status" value="1"/>
</dbReference>
<dbReference type="GO" id="GO:0035438">
    <property type="term" value="F:cyclic-di-GMP binding"/>
    <property type="evidence" value="ECO:0007669"/>
    <property type="project" value="InterPro"/>
</dbReference>
<dbReference type="Gene3D" id="2.40.10.220">
    <property type="entry name" value="predicted glycosyltransferase like domains"/>
    <property type="match status" value="1"/>
</dbReference>
<dbReference type="InterPro" id="IPR009875">
    <property type="entry name" value="PilZ_domain"/>
</dbReference>
<evidence type="ECO:0000259" key="1">
    <source>
        <dbReference type="Pfam" id="PF07238"/>
    </source>
</evidence>
<sequence length="269" mass="30152">MRGADDRAALAGVAPFEHSDVPKPDNSQPNFIDRLLRRRQYRTTGPFLRRFSCTLRPDAESDIAQKASIVDCSLGGAQLRLPPGASYEPAFNSHTQLIIVDERDGSEREIFAYVRRAEHVDGCWTMGVSFVDLEAHIATMTPDWWRILNRRRTLRTVYAQKEGAVARLLAPGFSVDARLHDVSVEGVCLTCPARFHEQLEAVPTCRIHVGNVPGLSGIQALPASLRHVTAVGRKVRFGAAWKIDEASDWESVRFAIVREVDERQRRRLG</sequence>
<organism evidence="2 3">
    <name type="scientific">Rohdeia mirabilis</name>
    <dbReference type="NCBI Taxonomy" id="2528008"/>
    <lineage>
        <taxon>Bacteria</taxon>
        <taxon>Pseudomonadati</taxon>
        <taxon>Planctomycetota</taxon>
        <taxon>Planctomycetia</taxon>
        <taxon>Planctomycetia incertae sedis</taxon>
        <taxon>Rohdeia</taxon>
    </lineage>
</organism>
<evidence type="ECO:0000313" key="3">
    <source>
        <dbReference type="Proteomes" id="UP000319342"/>
    </source>
</evidence>
<keyword evidence="3" id="KW-1185">Reference proteome</keyword>
<gene>
    <name evidence="2" type="primary">ycgR</name>
    <name evidence="2" type="ORF">Pla163_10140</name>
</gene>